<evidence type="ECO:0000313" key="4">
    <source>
        <dbReference type="EMBL" id="CEM53964.1"/>
    </source>
</evidence>
<proteinExistence type="predicted"/>
<dbReference type="InterPro" id="IPR051799">
    <property type="entry name" value="NADH_flavin_oxidoreductase"/>
</dbReference>
<evidence type="ECO:0000256" key="1">
    <source>
        <dbReference type="ARBA" id="ARBA00022630"/>
    </source>
</evidence>
<dbReference type="Gene3D" id="3.20.20.70">
    <property type="entry name" value="Aldolase class I"/>
    <property type="match status" value="1"/>
</dbReference>
<evidence type="ECO:0000256" key="2">
    <source>
        <dbReference type="ARBA" id="ARBA00023002"/>
    </source>
</evidence>
<organism evidence="4">
    <name type="scientific">Chromera velia CCMP2878</name>
    <dbReference type="NCBI Taxonomy" id="1169474"/>
    <lineage>
        <taxon>Eukaryota</taxon>
        <taxon>Sar</taxon>
        <taxon>Alveolata</taxon>
        <taxon>Colpodellida</taxon>
        <taxon>Chromeraceae</taxon>
        <taxon>Chromera</taxon>
    </lineage>
</organism>
<dbReference type="GO" id="GO:0016491">
    <property type="term" value="F:oxidoreductase activity"/>
    <property type="evidence" value="ECO:0007669"/>
    <property type="project" value="UniProtKB-KW"/>
</dbReference>
<dbReference type="VEuPathDB" id="CryptoDB:Cvel_2083"/>
<reference evidence="4" key="1">
    <citation type="submission" date="2014-11" db="EMBL/GenBank/DDBJ databases">
        <authorList>
            <person name="Otto D Thomas"/>
            <person name="Naeem Raeece"/>
        </authorList>
    </citation>
    <scope>NUCLEOTIDE SEQUENCE</scope>
</reference>
<dbReference type="CDD" id="cd04733">
    <property type="entry name" value="OYE_like_2_FMN"/>
    <property type="match status" value="1"/>
</dbReference>
<dbReference type="GO" id="GO:0010181">
    <property type="term" value="F:FMN binding"/>
    <property type="evidence" value="ECO:0007669"/>
    <property type="project" value="InterPro"/>
</dbReference>
<dbReference type="InterPro" id="IPR013785">
    <property type="entry name" value="Aldolase_TIM"/>
</dbReference>
<keyword evidence="2" id="KW-0560">Oxidoreductase</keyword>
<protein>
    <recommendedName>
        <fullName evidence="3">NADH:flavin oxidoreductase/NADH oxidase N-terminal domain-containing protein</fullName>
    </recommendedName>
</protein>
<feature type="domain" description="NADH:flavin oxidoreductase/NADH oxidase N-terminal" evidence="3">
    <location>
        <begin position="7"/>
        <end position="352"/>
    </location>
</feature>
<evidence type="ECO:0000259" key="3">
    <source>
        <dbReference type="Pfam" id="PF00724"/>
    </source>
</evidence>
<dbReference type="Pfam" id="PF00724">
    <property type="entry name" value="Oxidored_FMN"/>
    <property type="match status" value="1"/>
</dbReference>
<dbReference type="AlphaFoldDB" id="A0A0G4IA01"/>
<dbReference type="EMBL" id="CDMZ01005743">
    <property type="protein sequence ID" value="CEM53964.1"/>
    <property type="molecule type" value="Genomic_DNA"/>
</dbReference>
<name>A0A0G4IA01_9ALVE</name>
<dbReference type="InterPro" id="IPR001155">
    <property type="entry name" value="OxRdtase_FMN_N"/>
</dbReference>
<keyword evidence="1" id="KW-0285">Flavoprotein</keyword>
<dbReference type="PANTHER" id="PTHR43656:SF2">
    <property type="entry name" value="BINDING OXIDOREDUCTASE, PUTATIVE (AFU_ORTHOLOGUE AFUA_2G08260)-RELATED"/>
    <property type="match status" value="1"/>
</dbReference>
<dbReference type="PANTHER" id="PTHR43656">
    <property type="entry name" value="BINDING OXIDOREDUCTASE, PUTATIVE (AFU_ORTHOLOGUE AFUA_2G08260)-RELATED"/>
    <property type="match status" value="1"/>
</dbReference>
<dbReference type="SUPFAM" id="SSF51395">
    <property type="entry name" value="FMN-linked oxidoreductases"/>
    <property type="match status" value="1"/>
</dbReference>
<sequence>MPPSFGEPITLGKQKLKNRLCKGALSEGLADPLDNLPCPRHFRLYSQWAKGGAGMIITGNVMVSRTFLENPRAVVLDKDTPLEPFKEWAEQGRQNGAKLVMQISHPGRQCPVSVTFQPVAPSPTRLRPPAWSPPLFCKARALTGREVEDLVDAFAETAGRAQEAGFDGVEIHAAHGYLISQFLSPLTNFREDKWGGTLEGRQRFLWEIVRKIRLVTGKDFIVGVKLNSTDFQKGGFEESDSIRVAANLQKQRGEAGGGVDFLEVSGGNYERAEKLLQQTRPELMKGSGGREREAYFLSFAELVHEAVPDLPLMLTGGFRSVGAIQAALDRGVVDLIGLGRPLCLLPDFPDRLLGGSEETVALPYFDWGFSWLNVVVAPMLSNTWFQCQLHKLAEGSEADPKMGVLRAVLLPFRLYLCDPLRVPIVRRLILLAFRLFDMIAQLLRREKASHQ</sequence>
<dbReference type="PhylomeDB" id="A0A0G4IA01"/>
<gene>
    <name evidence="4" type="ORF">Cvel_2083</name>
</gene>
<accession>A0A0G4IA01</accession>